<dbReference type="Proteomes" id="UP000821837">
    <property type="component" value="Unassembled WGS sequence"/>
</dbReference>
<comment type="caution">
    <text evidence="1">The sequence shown here is derived from an EMBL/GenBank/DDBJ whole genome shotgun (WGS) entry which is preliminary data.</text>
</comment>
<dbReference type="AlphaFoldDB" id="A0A9D4PTB6"/>
<protein>
    <submittedName>
        <fullName evidence="1">Uncharacterized protein</fullName>
    </submittedName>
</protein>
<reference evidence="1" key="2">
    <citation type="submission" date="2021-09" db="EMBL/GenBank/DDBJ databases">
        <authorList>
            <person name="Jia N."/>
            <person name="Wang J."/>
            <person name="Shi W."/>
            <person name="Du L."/>
            <person name="Sun Y."/>
            <person name="Zhan W."/>
            <person name="Jiang J."/>
            <person name="Wang Q."/>
            <person name="Zhang B."/>
            <person name="Ji P."/>
            <person name="Sakyi L.B."/>
            <person name="Cui X."/>
            <person name="Yuan T."/>
            <person name="Jiang B."/>
            <person name="Yang W."/>
            <person name="Lam T.T.-Y."/>
            <person name="Chang Q."/>
            <person name="Ding S."/>
            <person name="Wang X."/>
            <person name="Zhu J."/>
            <person name="Ruan X."/>
            <person name="Zhao L."/>
            <person name="Wei J."/>
            <person name="Que T."/>
            <person name="Du C."/>
            <person name="Cheng J."/>
            <person name="Dai P."/>
            <person name="Han X."/>
            <person name="Huang E."/>
            <person name="Gao Y."/>
            <person name="Liu J."/>
            <person name="Shao H."/>
            <person name="Ye R."/>
            <person name="Li L."/>
            <person name="Wei W."/>
            <person name="Wang X."/>
            <person name="Wang C."/>
            <person name="Huo Q."/>
            <person name="Li W."/>
            <person name="Guo W."/>
            <person name="Chen H."/>
            <person name="Chen S."/>
            <person name="Zhou L."/>
            <person name="Zhou L."/>
            <person name="Ni X."/>
            <person name="Tian J."/>
            <person name="Zhou Y."/>
            <person name="Sheng Y."/>
            <person name="Liu T."/>
            <person name="Pan Y."/>
            <person name="Xia L."/>
            <person name="Li J."/>
            <person name="Zhao F."/>
            <person name="Cao W."/>
        </authorList>
    </citation>
    <scope>NUCLEOTIDE SEQUENCE</scope>
    <source>
        <strain evidence="1">Rsan-2018</strain>
        <tissue evidence="1">Larvae</tissue>
    </source>
</reference>
<accession>A0A9D4PTB6</accession>
<sequence>MSELEWDSDGLDAALASVCDLVESAQITPPNSPEIEWDTAWETQNLHNGLGSEPASPAGPQSDRERAILFTGSNPKKVLRLLSTIGVVAPKLRLFFVIQSA</sequence>
<evidence type="ECO:0000313" key="1">
    <source>
        <dbReference type="EMBL" id="KAH7955404.1"/>
    </source>
</evidence>
<evidence type="ECO:0000313" key="2">
    <source>
        <dbReference type="Proteomes" id="UP000821837"/>
    </source>
</evidence>
<dbReference type="EMBL" id="JABSTV010001250">
    <property type="protein sequence ID" value="KAH7955404.1"/>
    <property type="molecule type" value="Genomic_DNA"/>
</dbReference>
<proteinExistence type="predicted"/>
<name>A0A9D4PTB6_RHISA</name>
<keyword evidence="2" id="KW-1185">Reference proteome</keyword>
<reference evidence="1" key="1">
    <citation type="journal article" date="2020" name="Cell">
        <title>Large-Scale Comparative Analyses of Tick Genomes Elucidate Their Genetic Diversity and Vector Capacities.</title>
        <authorList>
            <consortium name="Tick Genome and Microbiome Consortium (TIGMIC)"/>
            <person name="Jia N."/>
            <person name="Wang J."/>
            <person name="Shi W."/>
            <person name="Du L."/>
            <person name="Sun Y."/>
            <person name="Zhan W."/>
            <person name="Jiang J.F."/>
            <person name="Wang Q."/>
            <person name="Zhang B."/>
            <person name="Ji P."/>
            <person name="Bell-Sakyi L."/>
            <person name="Cui X.M."/>
            <person name="Yuan T.T."/>
            <person name="Jiang B.G."/>
            <person name="Yang W.F."/>
            <person name="Lam T.T."/>
            <person name="Chang Q.C."/>
            <person name="Ding S.J."/>
            <person name="Wang X.J."/>
            <person name="Zhu J.G."/>
            <person name="Ruan X.D."/>
            <person name="Zhao L."/>
            <person name="Wei J.T."/>
            <person name="Ye R.Z."/>
            <person name="Que T.C."/>
            <person name="Du C.H."/>
            <person name="Zhou Y.H."/>
            <person name="Cheng J.X."/>
            <person name="Dai P.F."/>
            <person name="Guo W.B."/>
            <person name="Han X.H."/>
            <person name="Huang E.J."/>
            <person name="Li L.F."/>
            <person name="Wei W."/>
            <person name="Gao Y.C."/>
            <person name="Liu J.Z."/>
            <person name="Shao H.Z."/>
            <person name="Wang X."/>
            <person name="Wang C.C."/>
            <person name="Yang T.C."/>
            <person name="Huo Q.B."/>
            <person name="Li W."/>
            <person name="Chen H.Y."/>
            <person name="Chen S.E."/>
            <person name="Zhou L.G."/>
            <person name="Ni X.B."/>
            <person name="Tian J.H."/>
            <person name="Sheng Y."/>
            <person name="Liu T."/>
            <person name="Pan Y.S."/>
            <person name="Xia L.Y."/>
            <person name="Li J."/>
            <person name="Zhao F."/>
            <person name="Cao W.C."/>
        </authorList>
    </citation>
    <scope>NUCLEOTIDE SEQUENCE</scope>
    <source>
        <strain evidence="1">Rsan-2018</strain>
    </source>
</reference>
<gene>
    <name evidence="1" type="ORF">HPB52_000826</name>
</gene>
<organism evidence="1 2">
    <name type="scientific">Rhipicephalus sanguineus</name>
    <name type="common">Brown dog tick</name>
    <name type="synonym">Ixodes sanguineus</name>
    <dbReference type="NCBI Taxonomy" id="34632"/>
    <lineage>
        <taxon>Eukaryota</taxon>
        <taxon>Metazoa</taxon>
        <taxon>Ecdysozoa</taxon>
        <taxon>Arthropoda</taxon>
        <taxon>Chelicerata</taxon>
        <taxon>Arachnida</taxon>
        <taxon>Acari</taxon>
        <taxon>Parasitiformes</taxon>
        <taxon>Ixodida</taxon>
        <taxon>Ixodoidea</taxon>
        <taxon>Ixodidae</taxon>
        <taxon>Rhipicephalinae</taxon>
        <taxon>Rhipicephalus</taxon>
        <taxon>Rhipicephalus</taxon>
    </lineage>
</organism>